<dbReference type="GO" id="GO:0004386">
    <property type="term" value="F:helicase activity"/>
    <property type="evidence" value="ECO:0007669"/>
    <property type="project" value="UniProtKB-KW"/>
</dbReference>
<keyword evidence="1" id="KW-0067">ATP-binding</keyword>
<sequence>MQSKWFTYLTHQHDKPKNVSLFDKYPPNTLYERLVIWKEGDDGKNYTVFPSYLDFSHFYMDTTDDQRHYNEVILGIYPQKLRFDIDFELKPHQKVENYLVDGIHPVIYELIDETIKELPMISPQDFIITESIGPQKISYHLIVNNWMVHNCRQAKIICRKIINTITNKEHNDIIDKQIYSNNKNFRILFSTRWKKNRFKKIVRRWSYKGNTITYQYSEEPNNDLHKLIMDLQATLISVTEHCAHLPLYEDPNQNKLYGNFHIVHESEVDKLISHARKFMESLPDITFPFKFQKVVTNNICLERLGSSMCPVCNVIHEKQHPYLYTIYKSPTRFDLYFNCRRNSEDKSLLIGNYQNDAMISQVDDFVFSIMKNDGILPNEPSLLSLVNTQSNVVAPATSGLVITNKASPRPPIPGSTNLTPLERNKSLMSASYKKKRQYIAPTYEGMQQASEKSKKFRYSLYSFN</sequence>
<evidence type="ECO:0000313" key="2">
    <source>
        <dbReference type="Proteomes" id="UP000236316"/>
    </source>
</evidence>
<reference evidence="1" key="1">
    <citation type="submission" date="2017-08" db="EMBL/GenBank/DDBJ databases">
        <authorList>
            <consortium name="Urmite Genomes"/>
        </authorList>
    </citation>
    <scope>NUCLEOTIDE SEQUENCE [LARGE SCALE GENOMIC DNA]</scope>
    <source>
        <strain evidence="1">IHUMI-LCC2</strain>
    </source>
</reference>
<evidence type="ECO:0000313" key="1">
    <source>
        <dbReference type="EMBL" id="SNW62871.1"/>
    </source>
</evidence>
<organism evidence="1">
    <name type="scientific">Orpheovirus IHUMI-LCC2</name>
    <dbReference type="NCBI Taxonomy" id="2023057"/>
    <lineage>
        <taxon>Viruses</taxon>
        <taxon>Varidnaviria</taxon>
        <taxon>Bamfordvirae</taxon>
        <taxon>Nucleocytoviricota</taxon>
        <taxon>Megaviricetes</taxon>
        <taxon>Pimascovirales</taxon>
        <taxon>Ocovirineae</taxon>
        <taxon>Orpheoviridae</taxon>
        <taxon>Alphaorpheovirus</taxon>
        <taxon>Alphaorpheovirus massiliense</taxon>
    </lineage>
</organism>
<dbReference type="GeneID" id="35382813"/>
<dbReference type="Proteomes" id="UP000236316">
    <property type="component" value="Segment"/>
</dbReference>
<dbReference type="KEGG" id="vg:35382813"/>
<protein>
    <submittedName>
        <fullName evidence="1">DNA helicase/primase</fullName>
    </submittedName>
</protein>
<name>A0A2I2L5S9_9VIRU</name>
<keyword evidence="1" id="KW-0547">Nucleotide-binding</keyword>
<accession>A0A2I2L5S9</accession>
<dbReference type="RefSeq" id="YP_009449173.1">
    <property type="nucleotide sequence ID" value="NC_036594.1"/>
</dbReference>
<dbReference type="EMBL" id="LT906555">
    <property type="protein sequence ID" value="SNW62871.1"/>
    <property type="molecule type" value="Genomic_DNA"/>
</dbReference>
<keyword evidence="1" id="KW-0378">Hydrolase</keyword>
<proteinExistence type="predicted"/>
<keyword evidence="1" id="KW-0347">Helicase</keyword>
<gene>
    <name evidence="1" type="ORF">ORPV_967</name>
</gene>
<keyword evidence="2" id="KW-1185">Reference proteome</keyword>